<reference evidence="1" key="1">
    <citation type="submission" date="2020-06" db="EMBL/GenBank/DDBJ databases">
        <authorList>
            <person name="Li T."/>
            <person name="Hu X."/>
            <person name="Zhang T."/>
            <person name="Song X."/>
            <person name="Zhang H."/>
            <person name="Dai N."/>
            <person name="Sheng W."/>
            <person name="Hou X."/>
            <person name="Wei L."/>
        </authorList>
    </citation>
    <scope>NUCLEOTIDE SEQUENCE</scope>
    <source>
        <strain evidence="1">G02</strain>
        <tissue evidence="1">Leaf</tissue>
    </source>
</reference>
<accession>A0AAW2UBW6</accession>
<evidence type="ECO:0000313" key="1">
    <source>
        <dbReference type="EMBL" id="KAL0413852.1"/>
    </source>
</evidence>
<name>A0AAW2UBW6_SESRA</name>
<comment type="caution">
    <text evidence="1">The sequence shown here is derived from an EMBL/GenBank/DDBJ whole genome shotgun (WGS) entry which is preliminary data.</text>
</comment>
<organism evidence="1">
    <name type="scientific">Sesamum radiatum</name>
    <name type="common">Black benniseed</name>
    <dbReference type="NCBI Taxonomy" id="300843"/>
    <lineage>
        <taxon>Eukaryota</taxon>
        <taxon>Viridiplantae</taxon>
        <taxon>Streptophyta</taxon>
        <taxon>Embryophyta</taxon>
        <taxon>Tracheophyta</taxon>
        <taxon>Spermatophyta</taxon>
        <taxon>Magnoliopsida</taxon>
        <taxon>eudicotyledons</taxon>
        <taxon>Gunneridae</taxon>
        <taxon>Pentapetalae</taxon>
        <taxon>asterids</taxon>
        <taxon>lamiids</taxon>
        <taxon>Lamiales</taxon>
        <taxon>Pedaliaceae</taxon>
        <taxon>Sesamum</taxon>
    </lineage>
</organism>
<proteinExistence type="predicted"/>
<sequence length="67" mass="7136">AATGDGGSRGREKDGSVRKWEKMEGAVGVDFAVKDGFYLGEKEVGFRGSGGGLRKMAVPWRFGAKVE</sequence>
<dbReference type="EMBL" id="JACGWJ010000006">
    <property type="protein sequence ID" value="KAL0413852.1"/>
    <property type="molecule type" value="Genomic_DNA"/>
</dbReference>
<reference evidence="1" key="2">
    <citation type="journal article" date="2024" name="Plant">
        <title>Genomic evolution and insights into agronomic trait innovations of Sesamum species.</title>
        <authorList>
            <person name="Miao H."/>
            <person name="Wang L."/>
            <person name="Qu L."/>
            <person name="Liu H."/>
            <person name="Sun Y."/>
            <person name="Le M."/>
            <person name="Wang Q."/>
            <person name="Wei S."/>
            <person name="Zheng Y."/>
            <person name="Lin W."/>
            <person name="Duan Y."/>
            <person name="Cao H."/>
            <person name="Xiong S."/>
            <person name="Wang X."/>
            <person name="Wei L."/>
            <person name="Li C."/>
            <person name="Ma Q."/>
            <person name="Ju M."/>
            <person name="Zhao R."/>
            <person name="Li G."/>
            <person name="Mu C."/>
            <person name="Tian Q."/>
            <person name="Mei H."/>
            <person name="Zhang T."/>
            <person name="Gao T."/>
            <person name="Zhang H."/>
        </authorList>
    </citation>
    <scope>NUCLEOTIDE SEQUENCE</scope>
    <source>
        <strain evidence="1">G02</strain>
    </source>
</reference>
<dbReference type="AlphaFoldDB" id="A0AAW2UBW6"/>
<feature type="non-terminal residue" evidence="1">
    <location>
        <position position="1"/>
    </location>
</feature>
<protein>
    <submittedName>
        <fullName evidence="1">Uncharacterized protein</fullName>
    </submittedName>
</protein>
<gene>
    <name evidence="1" type="ORF">Sradi_1586900</name>
</gene>